<organism evidence="1 2">
    <name type="scientific">Nepenthes gracilis</name>
    <name type="common">Slender pitcher plant</name>
    <dbReference type="NCBI Taxonomy" id="150966"/>
    <lineage>
        <taxon>Eukaryota</taxon>
        <taxon>Viridiplantae</taxon>
        <taxon>Streptophyta</taxon>
        <taxon>Embryophyta</taxon>
        <taxon>Tracheophyta</taxon>
        <taxon>Spermatophyta</taxon>
        <taxon>Magnoliopsida</taxon>
        <taxon>eudicotyledons</taxon>
        <taxon>Gunneridae</taxon>
        <taxon>Pentapetalae</taxon>
        <taxon>Caryophyllales</taxon>
        <taxon>Nepenthaceae</taxon>
        <taxon>Nepenthes</taxon>
    </lineage>
</organism>
<gene>
    <name evidence="1" type="ORF">Nepgr_028359</name>
</gene>
<evidence type="ECO:0000313" key="1">
    <source>
        <dbReference type="EMBL" id="GMH26516.1"/>
    </source>
</evidence>
<accession>A0AAD3TCB5</accession>
<dbReference type="Proteomes" id="UP001279734">
    <property type="component" value="Unassembled WGS sequence"/>
</dbReference>
<proteinExistence type="predicted"/>
<sequence>MLNQHAIAAPHFNVYQLNDHNNPIQGTTVLTTNTFVTLQKGDESYPSDGGCANVTYLDSLSCEKGREPPIAILPAMERVVTVTPTLTDMQPTAPIYTAFQEGNKSGSLNVHSVDTYDVINAHSEKRRLPPIAILPDIEDSVVLISTNFNL</sequence>
<protein>
    <submittedName>
        <fullName evidence="1">Uncharacterized protein</fullName>
    </submittedName>
</protein>
<dbReference type="EMBL" id="BSYO01000031">
    <property type="protein sequence ID" value="GMH26516.1"/>
    <property type="molecule type" value="Genomic_DNA"/>
</dbReference>
<name>A0AAD3TCB5_NEPGR</name>
<reference evidence="1" key="1">
    <citation type="submission" date="2023-05" db="EMBL/GenBank/DDBJ databases">
        <title>Nepenthes gracilis genome sequencing.</title>
        <authorList>
            <person name="Fukushima K."/>
        </authorList>
    </citation>
    <scope>NUCLEOTIDE SEQUENCE</scope>
    <source>
        <strain evidence="1">SING2019-196</strain>
    </source>
</reference>
<evidence type="ECO:0000313" key="2">
    <source>
        <dbReference type="Proteomes" id="UP001279734"/>
    </source>
</evidence>
<dbReference type="AlphaFoldDB" id="A0AAD3TCB5"/>
<keyword evidence="2" id="KW-1185">Reference proteome</keyword>
<comment type="caution">
    <text evidence="1">The sequence shown here is derived from an EMBL/GenBank/DDBJ whole genome shotgun (WGS) entry which is preliminary data.</text>
</comment>